<keyword evidence="3" id="KW-0378">Hydrolase</keyword>
<dbReference type="InterPro" id="IPR008979">
    <property type="entry name" value="Galactose-bd-like_sf"/>
</dbReference>
<gene>
    <name evidence="8" type="ORF">SNF14_01655</name>
</gene>
<dbReference type="InterPro" id="IPR024079">
    <property type="entry name" value="MetalloPept_cat_dom_sf"/>
</dbReference>
<dbReference type="Gene3D" id="2.60.40.10">
    <property type="entry name" value="Immunoglobulins"/>
    <property type="match status" value="2"/>
</dbReference>
<evidence type="ECO:0000256" key="6">
    <source>
        <dbReference type="SAM" id="SignalP"/>
    </source>
</evidence>
<dbReference type="InterPro" id="IPR018466">
    <property type="entry name" value="Kre9/Knh1-like_N"/>
</dbReference>
<dbReference type="InterPro" id="IPR026444">
    <property type="entry name" value="Secre_tail"/>
</dbReference>
<evidence type="ECO:0000259" key="7">
    <source>
        <dbReference type="PROSITE" id="PS51829"/>
    </source>
</evidence>
<reference evidence="8 9" key="1">
    <citation type="submission" date="2023-11" db="EMBL/GenBank/DDBJ databases">
        <title>Winogradskyella pelagius sp. nov., isolated from coastal sediment.</title>
        <authorList>
            <person name="Li F."/>
        </authorList>
    </citation>
    <scope>NUCLEOTIDE SEQUENCE [LARGE SCALE GENOMIC DNA]</scope>
    <source>
        <strain evidence="8 9">KCTC 23502</strain>
    </source>
</reference>
<dbReference type="SUPFAM" id="SSF49785">
    <property type="entry name" value="Galactose-binding domain-like"/>
    <property type="match status" value="2"/>
</dbReference>
<dbReference type="Proteomes" id="UP001285855">
    <property type="component" value="Unassembled WGS sequence"/>
</dbReference>
<dbReference type="InterPro" id="IPR013783">
    <property type="entry name" value="Ig-like_fold"/>
</dbReference>
<dbReference type="Pfam" id="PF10342">
    <property type="entry name" value="Kre9_KNH"/>
    <property type="match status" value="1"/>
</dbReference>
<sequence length="1319" mass="140939">MKAKLHFVLSLSLFLTVFSVVAQQNYWQKTNTILSGNDESPSLNPKFYQTFELNFEEFKAKLLGAPLRSSADATQTRVYLPNAKGELEEFMVVETPVLSEELAVLYPNIKTYLGFSSDNPGVRARFSVTPQGLQTMITYPDEPMNFTVPLNKGEHTSYIVYSREVRRENIKDFVCVTAEEFFPINTNDVANRDANDQILRTFRIAISTTGEYTNFWDDGNAGNGNAQDDALAQVVATLNRSNEVFEVDMAVSFTLVSGTEIIYPNAATDPYTGSFNSQLQSTLSANIGEANYDIGHLFNFGGNNGNAGCIGCVCVDGQKGSGFSSHSFLDNDGGPYMNDFFDIDYVPHEIGHQMGANHTWSFSSEGTGVNAEPGSGTTIMGYAGITGSNDVQDHSDPYFHYYSILQILNNLNTRTCWVGSAITNNPPNANAGLDYTIPNGTAFVLRGSATDADGGDILTYTWEQIDDGVTTSGNFGPNKTSGSVWRSRPPSTSPDRYMPILERVVAGQLTESNPVETVNNSSWETVSNVGRTLNFALTVRDRSEGNGVGLTPQSDYDTMTVTVDNSAGPFVVTSQTTNETWDAGSTQTVTWDVAGTDTGNVNTPTVNILLSTDGGFTFPFVMASDVPNDGSHDVTVPVTGGDSSFLRVKVEGNNNIFYAINSTNFSLQESEFVLNVDETSVDVCTPDNAVFTFVYNTFLGFADPTTFSATGLPGGANVTFSPTSATADGTMVTATVTGIGSLALGNYPFTLVGTSGTITKTANVEFNVFDTNLSTLNLLTPTNGATDVPADNAVFTWDADTNATSYDIDVATDAAFSNIVASATVNSPTFTVNTLNTVTEYFWRVRGVNDCGQGSYSQASFTTANISCSVFNSVDTPLGIPDSNSAGINSVINIPTTSLITDVNVTVNISHTFDGDLTLTLISPDGTEVILSQENGGSGENYTGTVFDQEATELIGNGSPPFTGTFVPEGDLSILYGSFSGGDWTLNVADNAFFDTGSIESWTLEICGIPQTDTDMDGIPDSSDNCVNTPNPDQADLDNDNIGDVCDDDMDGDGILNGDDNCPMTPNADQADINGNGIGDVCDVECESLTATDTPIAISTTGGVTYTSNIEVDFNFEITDVNVTINIPHTYTDDLDISLTSPSGTTVELSSDNGGSANDYIDTVFDSDAPNPITGGSAPFTGTFAPEGDLSVLNGELSAGTWTLTVFDDAGGDGGSIDEFTLELCVLGTLSTQEFTLDNTFSLYPNPNHGEFNVALSNPSSDRVIIQLYDINGRSIYTKTFSSSYDFNASIKLNNVQSGVYLIKVIDGTNHMTRKLIID</sequence>
<proteinExistence type="predicted"/>
<evidence type="ECO:0000256" key="3">
    <source>
        <dbReference type="ARBA" id="ARBA00022801"/>
    </source>
</evidence>
<keyword evidence="1" id="KW-0645">Protease</keyword>
<dbReference type="Pfam" id="PF13583">
    <property type="entry name" value="Reprolysin_4"/>
    <property type="match status" value="1"/>
</dbReference>
<keyword evidence="4" id="KW-0106">Calcium</keyword>
<dbReference type="NCBIfam" id="TIGR04183">
    <property type="entry name" value="Por_Secre_tail"/>
    <property type="match status" value="1"/>
</dbReference>
<feature type="region of interest" description="Disordered" evidence="5">
    <location>
        <begin position="471"/>
        <end position="496"/>
    </location>
</feature>
<dbReference type="SUPFAM" id="SSF103647">
    <property type="entry name" value="TSP type-3 repeat"/>
    <property type="match status" value="1"/>
</dbReference>
<keyword evidence="2 6" id="KW-0732">Signal</keyword>
<dbReference type="Gene3D" id="2.60.120.260">
    <property type="entry name" value="Galactose-binding domain-like"/>
    <property type="match status" value="2"/>
</dbReference>
<dbReference type="PROSITE" id="PS51234">
    <property type="entry name" value="TSP3"/>
    <property type="match status" value="1"/>
</dbReference>
<evidence type="ECO:0000256" key="2">
    <source>
        <dbReference type="ARBA" id="ARBA00022729"/>
    </source>
</evidence>
<feature type="domain" description="P/Homo B" evidence="7">
    <location>
        <begin position="863"/>
        <end position="1012"/>
    </location>
</feature>
<protein>
    <submittedName>
        <fullName evidence="8">Proprotein convertase P-domain-containing protein</fullName>
    </submittedName>
</protein>
<comment type="caution">
    <text evidence="8">The sequence shown here is derived from an EMBL/GenBank/DDBJ whole genome shotgun (WGS) entry which is preliminary data.</text>
</comment>
<feature type="compositionally biased region" description="Polar residues" evidence="5">
    <location>
        <begin position="471"/>
        <end position="494"/>
    </location>
</feature>
<evidence type="ECO:0000313" key="9">
    <source>
        <dbReference type="Proteomes" id="UP001285855"/>
    </source>
</evidence>
<dbReference type="InterPro" id="IPR028974">
    <property type="entry name" value="TSP_type-3_rpt"/>
</dbReference>
<dbReference type="PANTHER" id="PTHR10199">
    <property type="entry name" value="THROMBOSPONDIN"/>
    <property type="match status" value="1"/>
</dbReference>
<accession>A0ABU5EIC5</accession>
<evidence type="ECO:0000256" key="1">
    <source>
        <dbReference type="ARBA" id="ARBA00022670"/>
    </source>
</evidence>
<evidence type="ECO:0000313" key="8">
    <source>
        <dbReference type="EMBL" id="MDY2586029.1"/>
    </source>
</evidence>
<feature type="signal peptide" evidence="6">
    <location>
        <begin position="1"/>
        <end position="22"/>
    </location>
</feature>
<dbReference type="EMBL" id="JAXDAE010000001">
    <property type="protein sequence ID" value="MDY2586029.1"/>
    <property type="molecule type" value="Genomic_DNA"/>
</dbReference>
<feature type="chain" id="PRO_5046275468" evidence="6">
    <location>
        <begin position="23"/>
        <end position="1319"/>
    </location>
</feature>
<dbReference type="SUPFAM" id="SSF55486">
    <property type="entry name" value="Metalloproteases ('zincins'), catalytic domain"/>
    <property type="match status" value="1"/>
</dbReference>
<dbReference type="InterPro" id="IPR017897">
    <property type="entry name" value="Thrombospondin_3_rpt"/>
</dbReference>
<dbReference type="InterPro" id="IPR003367">
    <property type="entry name" value="Thrombospondin_3-like_rpt"/>
</dbReference>
<dbReference type="PROSITE" id="PS51829">
    <property type="entry name" value="P_HOMO_B"/>
    <property type="match status" value="2"/>
</dbReference>
<dbReference type="Gene3D" id="3.40.390.10">
    <property type="entry name" value="Collagenase (Catalytic Domain)"/>
    <property type="match status" value="1"/>
</dbReference>
<dbReference type="InterPro" id="IPR003961">
    <property type="entry name" value="FN3_dom"/>
</dbReference>
<evidence type="ECO:0000256" key="5">
    <source>
        <dbReference type="SAM" id="MobiDB-lite"/>
    </source>
</evidence>
<feature type="domain" description="P/Homo B" evidence="7">
    <location>
        <begin position="1084"/>
        <end position="1232"/>
    </location>
</feature>
<dbReference type="Pfam" id="PF00041">
    <property type="entry name" value="fn3"/>
    <property type="match status" value="1"/>
</dbReference>
<organism evidence="8 9">
    <name type="scientific">Winogradskyella aquimaris</name>
    <dbReference type="NCBI Taxonomy" id="864074"/>
    <lineage>
        <taxon>Bacteria</taxon>
        <taxon>Pseudomonadati</taxon>
        <taxon>Bacteroidota</taxon>
        <taxon>Flavobacteriia</taxon>
        <taxon>Flavobacteriales</taxon>
        <taxon>Flavobacteriaceae</taxon>
        <taxon>Winogradskyella</taxon>
    </lineage>
</organism>
<dbReference type="InterPro" id="IPR002884">
    <property type="entry name" value="P_dom"/>
</dbReference>
<dbReference type="InterPro" id="IPR036116">
    <property type="entry name" value="FN3_sf"/>
</dbReference>
<dbReference type="SUPFAM" id="SSF49265">
    <property type="entry name" value="Fibronectin type III"/>
    <property type="match status" value="1"/>
</dbReference>
<dbReference type="Pfam" id="PF18962">
    <property type="entry name" value="Por_Secre_tail"/>
    <property type="match status" value="1"/>
</dbReference>
<dbReference type="Pfam" id="PF02412">
    <property type="entry name" value="TSP_3"/>
    <property type="match status" value="2"/>
</dbReference>
<keyword evidence="9" id="KW-1185">Reference proteome</keyword>
<dbReference type="RefSeq" id="WP_320554404.1">
    <property type="nucleotide sequence ID" value="NZ_JAXDAE010000001.1"/>
</dbReference>
<evidence type="ECO:0000256" key="4">
    <source>
        <dbReference type="ARBA" id="ARBA00022837"/>
    </source>
</evidence>
<name>A0ABU5EIC5_9FLAO</name>
<dbReference type="Pfam" id="PF01483">
    <property type="entry name" value="P_proprotein"/>
    <property type="match status" value="2"/>
</dbReference>